<gene>
    <name evidence="1" type="ORF">METZ01_LOCUS371967</name>
</gene>
<accession>A0A382TAP3</accession>
<dbReference type="AlphaFoldDB" id="A0A382TAP3"/>
<proteinExistence type="predicted"/>
<evidence type="ECO:0000313" key="1">
    <source>
        <dbReference type="EMBL" id="SVD19113.1"/>
    </source>
</evidence>
<sequence>MLNLPFPDIDIRISNLPIAFVITPARKLEIRKIKLIQSKFFVMRPWGVFEIEPSKGIAYGKQVCYFYDARNAKPIDVNVLKDLEDFTKSNRLHHVKRSDVKHASKLRQIMAKLPLHEALEKLKIVSGDSQAKIQETIDETTTAFAKLEGENKKVPELEGGYYLLESLSKAGLVSEHEKTELDHKLTNGLLN</sequence>
<feature type="non-terminal residue" evidence="1">
    <location>
        <position position="191"/>
    </location>
</feature>
<organism evidence="1">
    <name type="scientific">marine metagenome</name>
    <dbReference type="NCBI Taxonomy" id="408172"/>
    <lineage>
        <taxon>unclassified sequences</taxon>
        <taxon>metagenomes</taxon>
        <taxon>ecological metagenomes</taxon>
    </lineage>
</organism>
<dbReference type="EMBL" id="UINC01135142">
    <property type="protein sequence ID" value="SVD19113.1"/>
    <property type="molecule type" value="Genomic_DNA"/>
</dbReference>
<protein>
    <submittedName>
        <fullName evidence="1">Uncharacterized protein</fullName>
    </submittedName>
</protein>
<name>A0A382TAP3_9ZZZZ</name>
<reference evidence="1" key="1">
    <citation type="submission" date="2018-05" db="EMBL/GenBank/DDBJ databases">
        <authorList>
            <person name="Lanie J.A."/>
            <person name="Ng W.-L."/>
            <person name="Kazmierczak K.M."/>
            <person name="Andrzejewski T.M."/>
            <person name="Davidsen T.M."/>
            <person name="Wayne K.J."/>
            <person name="Tettelin H."/>
            <person name="Glass J.I."/>
            <person name="Rusch D."/>
            <person name="Podicherti R."/>
            <person name="Tsui H.-C.T."/>
            <person name="Winkler M.E."/>
        </authorList>
    </citation>
    <scope>NUCLEOTIDE SEQUENCE</scope>
</reference>